<organism evidence="1">
    <name type="scientific">candidate division WOR-3 bacterium</name>
    <dbReference type="NCBI Taxonomy" id="2052148"/>
    <lineage>
        <taxon>Bacteria</taxon>
        <taxon>Bacteria division WOR-3</taxon>
    </lineage>
</organism>
<accession>A0A7C4TCG1</accession>
<sequence>MENLLNPEVLKPVCKHPTVQLIYLLKIARKSLRIGDKVFLKLPLFNPETPVYQLKILGRPMIYKDQKYLKFRLKPQEIAFFIHLSLCTSEPGRSISVDEIYKNFFPRVKDAQSRLAHLLVKIRSQLMLWRNLLVIQSS</sequence>
<dbReference type="AlphaFoldDB" id="A0A7C4TCG1"/>
<name>A0A7C4TCG1_UNCW3</name>
<comment type="caution">
    <text evidence="1">The sequence shown here is derived from an EMBL/GenBank/DDBJ whole genome shotgun (WGS) entry which is preliminary data.</text>
</comment>
<dbReference type="EMBL" id="DTGZ01000154">
    <property type="protein sequence ID" value="HGV98248.1"/>
    <property type="molecule type" value="Genomic_DNA"/>
</dbReference>
<protein>
    <recommendedName>
        <fullName evidence="2">OmpR/PhoB-type domain-containing protein</fullName>
    </recommendedName>
</protein>
<gene>
    <name evidence="1" type="ORF">ENV60_08135</name>
</gene>
<evidence type="ECO:0000313" key="1">
    <source>
        <dbReference type="EMBL" id="HGV98248.1"/>
    </source>
</evidence>
<evidence type="ECO:0008006" key="2">
    <source>
        <dbReference type="Google" id="ProtNLM"/>
    </source>
</evidence>
<reference evidence="1" key="1">
    <citation type="journal article" date="2020" name="mSystems">
        <title>Genome- and Community-Level Interaction Insights into Carbon Utilization and Element Cycling Functions of Hydrothermarchaeota in Hydrothermal Sediment.</title>
        <authorList>
            <person name="Zhou Z."/>
            <person name="Liu Y."/>
            <person name="Xu W."/>
            <person name="Pan J."/>
            <person name="Luo Z.H."/>
            <person name="Li M."/>
        </authorList>
    </citation>
    <scope>NUCLEOTIDE SEQUENCE [LARGE SCALE GENOMIC DNA]</scope>
    <source>
        <strain evidence="1">SpSt-774</strain>
    </source>
</reference>
<proteinExistence type="predicted"/>